<keyword evidence="3" id="KW-1185">Reference proteome</keyword>
<feature type="transmembrane region" description="Helical" evidence="1">
    <location>
        <begin position="6"/>
        <end position="27"/>
    </location>
</feature>
<dbReference type="Pfam" id="PF07155">
    <property type="entry name" value="ECF-ribofla_trS"/>
    <property type="match status" value="1"/>
</dbReference>
<feature type="transmembrane region" description="Helical" evidence="1">
    <location>
        <begin position="151"/>
        <end position="170"/>
    </location>
</feature>
<gene>
    <name evidence="2" type="ORF">HF295_03750</name>
</gene>
<dbReference type="NCBIfam" id="TIGR04518">
    <property type="entry name" value="ECF_S_folT_fam"/>
    <property type="match status" value="1"/>
</dbReference>
<reference evidence="2 3" key="1">
    <citation type="submission" date="2020-04" db="EMBL/GenBank/DDBJ databases">
        <authorList>
            <person name="Zheng R.K."/>
            <person name="Sun C.M."/>
        </authorList>
    </citation>
    <scope>NUCLEOTIDE SEQUENCE [LARGE SCALE GENOMIC DNA]</scope>
    <source>
        <strain evidence="3">zrk29</strain>
    </source>
</reference>
<feature type="transmembrane region" description="Helical" evidence="1">
    <location>
        <begin position="182"/>
        <end position="201"/>
    </location>
</feature>
<sequence length="246" mass="27331">MNNKTQKLIFTGLLITIGIVLSQFLSISIPPQTTIIRIGIGYLPLMLISLLYGPLYGLISAIIQDVLGLTIGGGLAYFHFGFLLNAMIIGFMPGFLLKYMPFKDKVYKIINIVVGSILAIAGIILLIDITIITDVTLRLEVGGTIELGKSLAYILVTSSLLAVILMLIFVIFRKSHNNNHQIIFFVTSLLLITSVFLTPLWVSQLFGHPYLIQLPLRIIKLPLEAMLYSILLVRIYALVKSLETNR</sequence>
<protein>
    <submittedName>
        <fullName evidence="2">Folate family ECF transporter S component</fullName>
    </submittedName>
</protein>
<keyword evidence="1" id="KW-0812">Transmembrane</keyword>
<feature type="transmembrane region" description="Helical" evidence="1">
    <location>
        <begin position="109"/>
        <end position="131"/>
    </location>
</feature>
<feature type="transmembrane region" description="Helical" evidence="1">
    <location>
        <begin position="75"/>
        <end position="97"/>
    </location>
</feature>
<accession>A0A7L6N464</accession>
<dbReference type="EMBL" id="CP051151">
    <property type="protein sequence ID" value="QLY40018.1"/>
    <property type="molecule type" value="Genomic_DNA"/>
</dbReference>
<dbReference type="InterPro" id="IPR009825">
    <property type="entry name" value="ECF_substrate-spec-like"/>
</dbReference>
<evidence type="ECO:0000313" key="3">
    <source>
        <dbReference type="Proteomes" id="UP000512167"/>
    </source>
</evidence>
<dbReference type="InterPro" id="IPR030949">
    <property type="entry name" value="ECF_S_folate_fam"/>
</dbReference>
<keyword evidence="1" id="KW-1133">Transmembrane helix</keyword>
<dbReference type="RefSeq" id="WP_312032513.1">
    <property type="nucleotide sequence ID" value="NZ_CP051151.1"/>
</dbReference>
<name>A0A7L6N464_9MOLU</name>
<dbReference type="GO" id="GO:0016020">
    <property type="term" value="C:membrane"/>
    <property type="evidence" value="ECO:0007669"/>
    <property type="project" value="InterPro"/>
</dbReference>
<evidence type="ECO:0000256" key="1">
    <source>
        <dbReference type="SAM" id="Phobius"/>
    </source>
</evidence>
<organism evidence="2 3">
    <name type="scientific">Hujiaoplasma nucleasis</name>
    <dbReference type="NCBI Taxonomy" id="2725268"/>
    <lineage>
        <taxon>Bacteria</taxon>
        <taxon>Bacillati</taxon>
        <taxon>Mycoplasmatota</taxon>
        <taxon>Mollicutes</taxon>
        <taxon>Candidatus Izemoplasmatales</taxon>
        <taxon>Hujiaoplasmataceae</taxon>
        <taxon>Hujiaoplasma</taxon>
    </lineage>
</organism>
<feature type="transmembrane region" description="Helical" evidence="1">
    <location>
        <begin position="221"/>
        <end position="239"/>
    </location>
</feature>
<dbReference type="Gene3D" id="1.10.1760.20">
    <property type="match status" value="2"/>
</dbReference>
<feature type="transmembrane region" description="Helical" evidence="1">
    <location>
        <begin position="39"/>
        <end position="63"/>
    </location>
</feature>
<evidence type="ECO:0000313" key="2">
    <source>
        <dbReference type="EMBL" id="QLY40018.1"/>
    </source>
</evidence>
<dbReference type="AlphaFoldDB" id="A0A7L6N464"/>
<keyword evidence="1" id="KW-0472">Membrane</keyword>
<dbReference type="Proteomes" id="UP000512167">
    <property type="component" value="Chromosome"/>
</dbReference>
<dbReference type="KEGG" id="tbk:HF295_03750"/>
<proteinExistence type="predicted"/>